<evidence type="ECO:0000313" key="3">
    <source>
        <dbReference type="Proteomes" id="UP000284120"/>
    </source>
</evidence>
<feature type="chain" id="PRO_5019196815" evidence="1">
    <location>
        <begin position="21"/>
        <end position="621"/>
    </location>
</feature>
<reference evidence="2 3" key="1">
    <citation type="submission" date="2018-06" db="EMBL/GenBank/DDBJ databases">
        <title>Pedobacter endophyticus sp. nov., an endophytic bacterium isolated from a leaf of Triticum aestivum.</title>
        <authorList>
            <person name="Zhang L."/>
        </authorList>
    </citation>
    <scope>NUCLEOTIDE SEQUENCE [LARGE SCALE GENOMIC DNA]</scope>
    <source>
        <strain evidence="2 3">CM134L-2</strain>
    </source>
</reference>
<comment type="caution">
    <text evidence="2">The sequence shown here is derived from an EMBL/GenBank/DDBJ whole genome shotgun (WGS) entry which is preliminary data.</text>
</comment>
<evidence type="ECO:0000313" key="2">
    <source>
        <dbReference type="EMBL" id="RWU10135.1"/>
    </source>
</evidence>
<dbReference type="RefSeq" id="WP_113645630.1">
    <property type="nucleotide sequence ID" value="NZ_QMHN01000001.1"/>
</dbReference>
<organism evidence="2 3">
    <name type="scientific">Pedobacter chitinilyticus</name>
    <dbReference type="NCBI Taxonomy" id="2233776"/>
    <lineage>
        <taxon>Bacteria</taxon>
        <taxon>Pseudomonadati</taxon>
        <taxon>Bacteroidota</taxon>
        <taxon>Sphingobacteriia</taxon>
        <taxon>Sphingobacteriales</taxon>
        <taxon>Sphingobacteriaceae</taxon>
        <taxon>Pedobacter</taxon>
    </lineage>
</organism>
<dbReference type="InterPro" id="IPR026444">
    <property type="entry name" value="Secre_tail"/>
</dbReference>
<keyword evidence="1" id="KW-0732">Signal</keyword>
<dbReference type="Gene3D" id="2.60.40.10">
    <property type="entry name" value="Immunoglobulins"/>
    <property type="match status" value="1"/>
</dbReference>
<protein>
    <submittedName>
        <fullName evidence="2">T9SS type A sorting domain-containing protein</fullName>
    </submittedName>
</protein>
<dbReference type="EMBL" id="SAYW01000001">
    <property type="protein sequence ID" value="RWU10135.1"/>
    <property type="molecule type" value="Genomic_DNA"/>
</dbReference>
<feature type="signal peptide" evidence="1">
    <location>
        <begin position="1"/>
        <end position="20"/>
    </location>
</feature>
<dbReference type="OrthoDB" id="975384at2"/>
<dbReference type="InterPro" id="IPR013783">
    <property type="entry name" value="Ig-like_fold"/>
</dbReference>
<gene>
    <name evidence="2" type="ORF">DPV69_01965</name>
</gene>
<evidence type="ECO:0000256" key="1">
    <source>
        <dbReference type="SAM" id="SignalP"/>
    </source>
</evidence>
<sequence>MKKDLLNLIFLAFVSFTAQAQIFSQNFGDATANAIDASAFATSSNPTKKMFTFISNYGNSKSSIVDGKLQFNKTANSTTHFVRNLDFVPNPKLIKASFKFQCIDAVGDYNLNQATFMFGANFINDATLPSQVDTHSKFGISMSGTDFKVNVVSNQANTTTSQSSATFSGQQAITFIANNSGGAQKYVAPDGSTETLADDTWDLWVGNIKVYNDIAAYGNSDIKHFRFSMLSASATIATVKVQFDDIEIHNLYDMLAWDFSGQIGTLTGGASPSINQAGLESSALTRGTGLAEGSFNNSYFSTVSPSSLTKADAITNSTFYAFTVKPKANYTASLTTLNSKVRRNTTGPKKIQWQYSTNGATFIDLGAEVDLGTTSDGEVQAPIDLTGIAALQNVLPSTTVTFRLLGWDATDGGGFAIGRITSNASGNSLFLEGSVQETVLPVTLTSFKATKQSNAVRLNWTTASEEDNSYFEILRAGENQKFISIGKINGNGTVTEAKSYSFTDHNPLAGANYYQLSQTDADGKSRQIGTVQYVKFDFSTTSLAVLQTANQQEVKALLNIEKAGKANVLVYNISGNTLYQGQFNLNSGLNEIVAPVSLNRGMYILKVRTQSGEIWQTKFVK</sequence>
<dbReference type="Proteomes" id="UP000284120">
    <property type="component" value="Unassembled WGS sequence"/>
</dbReference>
<name>A0A443Z0U8_9SPHI</name>
<dbReference type="NCBIfam" id="TIGR04183">
    <property type="entry name" value="Por_Secre_tail"/>
    <property type="match status" value="1"/>
</dbReference>
<dbReference type="AlphaFoldDB" id="A0A443Z0U8"/>
<accession>A0A443Z0U8</accession>
<keyword evidence="3" id="KW-1185">Reference proteome</keyword>
<proteinExistence type="predicted"/>